<accession>A0A6A6NLP2</accession>
<keyword evidence="1" id="KW-1133">Transmembrane helix</keyword>
<reference evidence="2" key="1">
    <citation type="journal article" date="2020" name="Stud. Mycol.">
        <title>101 Dothideomycetes genomes: a test case for predicting lifestyles and emergence of pathogens.</title>
        <authorList>
            <person name="Haridas S."/>
            <person name="Albert R."/>
            <person name="Binder M."/>
            <person name="Bloem J."/>
            <person name="Labutti K."/>
            <person name="Salamov A."/>
            <person name="Andreopoulos B."/>
            <person name="Baker S."/>
            <person name="Barry K."/>
            <person name="Bills G."/>
            <person name="Bluhm B."/>
            <person name="Cannon C."/>
            <person name="Castanera R."/>
            <person name="Culley D."/>
            <person name="Daum C."/>
            <person name="Ezra D."/>
            <person name="Gonzalez J."/>
            <person name="Henrissat B."/>
            <person name="Kuo A."/>
            <person name="Liang C."/>
            <person name="Lipzen A."/>
            <person name="Lutzoni F."/>
            <person name="Magnuson J."/>
            <person name="Mondo S."/>
            <person name="Nolan M."/>
            <person name="Ohm R."/>
            <person name="Pangilinan J."/>
            <person name="Park H.-J."/>
            <person name="Ramirez L."/>
            <person name="Alfaro M."/>
            <person name="Sun H."/>
            <person name="Tritt A."/>
            <person name="Yoshinaga Y."/>
            <person name="Zwiers L.-H."/>
            <person name="Turgeon B."/>
            <person name="Goodwin S."/>
            <person name="Spatafora J."/>
            <person name="Crous P."/>
            <person name="Grigoriev I."/>
        </authorList>
    </citation>
    <scope>NUCLEOTIDE SEQUENCE</scope>
    <source>
        <strain evidence="2">ATCC 16933</strain>
    </source>
</reference>
<dbReference type="Proteomes" id="UP000799766">
    <property type="component" value="Unassembled WGS sequence"/>
</dbReference>
<feature type="transmembrane region" description="Helical" evidence="1">
    <location>
        <begin position="77"/>
        <end position="103"/>
    </location>
</feature>
<gene>
    <name evidence="2" type="ORF">BDY21DRAFT_358908</name>
</gene>
<name>A0A6A6NLP2_9PEZI</name>
<dbReference type="AlphaFoldDB" id="A0A6A6NLP2"/>
<evidence type="ECO:0000313" key="2">
    <source>
        <dbReference type="EMBL" id="KAF2452569.1"/>
    </source>
</evidence>
<protein>
    <submittedName>
        <fullName evidence="2">Uncharacterized protein</fullName>
    </submittedName>
</protein>
<keyword evidence="1" id="KW-0812">Transmembrane</keyword>
<sequence length="133" mass="15260">MTIPPSCMRLATRAWNGLPGRTGMRIDPRCVDIPCVMGSVCGRAGTRKEAGSYLFFLFFSFNFFAIPQFQFQCWTLFFYRFWTSVGVSLSLASFVAVLLFNFLKRKICSNLLGLVPRAAWLARRQPLVHFQWS</sequence>
<evidence type="ECO:0000313" key="3">
    <source>
        <dbReference type="Proteomes" id="UP000799766"/>
    </source>
</evidence>
<feature type="transmembrane region" description="Helical" evidence="1">
    <location>
        <begin position="53"/>
        <end position="71"/>
    </location>
</feature>
<organism evidence="2 3">
    <name type="scientific">Lineolata rhizophorae</name>
    <dbReference type="NCBI Taxonomy" id="578093"/>
    <lineage>
        <taxon>Eukaryota</taxon>
        <taxon>Fungi</taxon>
        <taxon>Dikarya</taxon>
        <taxon>Ascomycota</taxon>
        <taxon>Pezizomycotina</taxon>
        <taxon>Dothideomycetes</taxon>
        <taxon>Dothideomycetes incertae sedis</taxon>
        <taxon>Lineolatales</taxon>
        <taxon>Lineolataceae</taxon>
        <taxon>Lineolata</taxon>
    </lineage>
</organism>
<dbReference type="EMBL" id="MU001707">
    <property type="protein sequence ID" value="KAF2452569.1"/>
    <property type="molecule type" value="Genomic_DNA"/>
</dbReference>
<evidence type="ECO:0000256" key="1">
    <source>
        <dbReference type="SAM" id="Phobius"/>
    </source>
</evidence>
<keyword evidence="1" id="KW-0472">Membrane</keyword>
<proteinExistence type="predicted"/>
<keyword evidence="3" id="KW-1185">Reference proteome</keyword>